<dbReference type="PANTHER" id="PTHR19288:SF46">
    <property type="entry name" value="HALOACID DEHALOGENASE-LIKE HYDROLASE DOMAIN-CONTAINING PROTEIN 2"/>
    <property type="match status" value="1"/>
</dbReference>
<dbReference type="InterPro" id="IPR006357">
    <property type="entry name" value="HAD-SF_hydro_IIA"/>
</dbReference>
<name>A0A0F7UPD0_TOXGV</name>
<feature type="region of interest" description="Disordered" evidence="1">
    <location>
        <begin position="90"/>
        <end position="110"/>
    </location>
</feature>
<feature type="compositionally biased region" description="Basic and acidic residues" evidence="1">
    <location>
        <begin position="438"/>
        <end position="449"/>
    </location>
</feature>
<accession>A0A0F7UPD0</accession>
<evidence type="ECO:0000313" key="2">
    <source>
        <dbReference type="EMBL" id="CEL71784.1"/>
    </source>
</evidence>
<dbReference type="GO" id="GO:0016791">
    <property type="term" value="F:phosphatase activity"/>
    <property type="evidence" value="ECO:0007669"/>
    <property type="project" value="TreeGrafter"/>
</dbReference>
<dbReference type="InterPro" id="IPR023214">
    <property type="entry name" value="HAD_sf"/>
</dbReference>
<dbReference type="GO" id="GO:0005737">
    <property type="term" value="C:cytoplasm"/>
    <property type="evidence" value="ECO:0007669"/>
    <property type="project" value="TreeGrafter"/>
</dbReference>
<feature type="compositionally biased region" description="Basic and acidic residues" evidence="1">
    <location>
        <begin position="92"/>
        <end position="103"/>
    </location>
</feature>
<dbReference type="Gene3D" id="3.40.50.1000">
    <property type="entry name" value="HAD superfamily/HAD-like"/>
    <property type="match status" value="2"/>
</dbReference>
<proteinExistence type="predicted"/>
<gene>
    <name evidence="2" type="ORF">BN1205_038660</name>
</gene>
<sequence length="469" mass="51198">MASPSASLLSAPLPWLIVPSRASRAPAETASPLAPAHALEEGKHVGGQQTGAEFLADVDVLLFDCDGVLWHGDKLLPGVAKLLNAFGASGGKQEERELPDDAGRSSASGSGAQQKKIYFLTNNSTKSRRGFLKKLESLGVHATEEQVVCSSVVASWYLQKRRAAFRQEKAKMRTVQNAAKEKNETKEEKVEIDDSLVYVIGEEGLLEELHNHGFKTLGGPADGEIRLDFQKNKDLAVDFRRDVGTVVVGLDRSFNYYKLQYAQLCINFNDAFFLGTNRDALGNFTPSQVWAGAGTMVQAVEAATGKKAEVAGKPSDILREYLLTHVLSSTPLNRVCLVGDRLDTDICFAQRLGVRSVLALTGVTDAALLLRHIQMRQQAMHACKGLETRAETDPAVQRRTTETNGVSNDTQNHATETEETEETDGKGEDGSRKRRKLHADAATEDAKHTRDLDYVVPDFVIETAAHLVE</sequence>
<keyword evidence="2" id="KW-0378">Hydrolase</keyword>
<dbReference type="EMBL" id="LN714490">
    <property type="protein sequence ID" value="CEL71784.1"/>
    <property type="molecule type" value="Genomic_DNA"/>
</dbReference>
<dbReference type="Pfam" id="PF13242">
    <property type="entry name" value="Hydrolase_like"/>
    <property type="match status" value="1"/>
</dbReference>
<reference evidence="2" key="1">
    <citation type="journal article" date="2015" name="PLoS ONE">
        <title>Comprehensive Evaluation of Toxoplasma gondii VEG and Neospora caninum LIV Genomes with Tachyzoite Stage Transcriptome and Proteome Defines Novel Transcript Features.</title>
        <authorList>
            <person name="Ramaprasad A."/>
            <person name="Mourier T."/>
            <person name="Naeem R."/>
            <person name="Malas T.B."/>
            <person name="Moussa E."/>
            <person name="Panigrahi A."/>
            <person name="Vermont S.J."/>
            <person name="Otto T.D."/>
            <person name="Wastling J."/>
            <person name="Pain A."/>
        </authorList>
    </citation>
    <scope>NUCLEOTIDE SEQUENCE</scope>
    <source>
        <strain evidence="2">VEG</strain>
    </source>
</reference>
<dbReference type="InterPro" id="IPR036412">
    <property type="entry name" value="HAD-like_sf"/>
</dbReference>
<evidence type="ECO:0000256" key="1">
    <source>
        <dbReference type="SAM" id="MobiDB-lite"/>
    </source>
</evidence>
<dbReference type="AlphaFoldDB" id="A0A0F7UPD0"/>
<dbReference type="PANTHER" id="PTHR19288">
    <property type="entry name" value="4-NITROPHENYLPHOSPHATASE-RELATED"/>
    <property type="match status" value="1"/>
</dbReference>
<feature type="region of interest" description="Disordered" evidence="1">
    <location>
        <begin position="387"/>
        <end position="449"/>
    </location>
</feature>
<organism evidence="2">
    <name type="scientific">Toxoplasma gondii (strain ATCC 50861 / VEG)</name>
    <dbReference type="NCBI Taxonomy" id="432359"/>
    <lineage>
        <taxon>Eukaryota</taxon>
        <taxon>Sar</taxon>
        <taxon>Alveolata</taxon>
        <taxon>Apicomplexa</taxon>
        <taxon>Conoidasida</taxon>
        <taxon>Coccidia</taxon>
        <taxon>Eucoccidiorida</taxon>
        <taxon>Eimeriorina</taxon>
        <taxon>Sarcocystidae</taxon>
        <taxon>Toxoplasma</taxon>
    </lineage>
</organism>
<dbReference type="Pfam" id="PF13344">
    <property type="entry name" value="Hydrolase_6"/>
    <property type="match status" value="1"/>
</dbReference>
<dbReference type="SUPFAM" id="SSF56784">
    <property type="entry name" value="HAD-like"/>
    <property type="match status" value="1"/>
</dbReference>
<feature type="compositionally biased region" description="Polar residues" evidence="1">
    <location>
        <begin position="402"/>
        <end position="414"/>
    </location>
</feature>
<protein>
    <submittedName>
        <fullName evidence="2">HAD hydrolase, family IIA protein</fullName>
    </submittedName>
</protein>